<dbReference type="EMBL" id="CP074133">
    <property type="protein sequence ID" value="QUX22552.1"/>
    <property type="molecule type" value="Genomic_DNA"/>
</dbReference>
<dbReference type="Gene3D" id="2.40.440.10">
    <property type="entry name" value="L,D-transpeptidase catalytic domain-like"/>
    <property type="match status" value="1"/>
</dbReference>
<evidence type="ECO:0000256" key="6">
    <source>
        <dbReference type="ARBA" id="ARBA00023316"/>
    </source>
</evidence>
<keyword evidence="3 7" id="KW-0133">Cell shape</keyword>
<dbReference type="Gene3D" id="2.60.40.3780">
    <property type="match status" value="1"/>
</dbReference>
<dbReference type="CDD" id="cd13432">
    <property type="entry name" value="LDT_IgD_like_2"/>
    <property type="match status" value="1"/>
</dbReference>
<keyword evidence="6 7" id="KW-0961">Cell wall biogenesis/degradation</keyword>
<evidence type="ECO:0000256" key="9">
    <source>
        <dbReference type="SAM" id="SignalP"/>
    </source>
</evidence>
<keyword evidence="12" id="KW-1185">Reference proteome</keyword>
<dbReference type="Gene3D" id="2.60.40.3710">
    <property type="match status" value="1"/>
</dbReference>
<reference evidence="11 12" key="1">
    <citation type="submission" date="2021-05" db="EMBL/GenBank/DDBJ databases">
        <title>Direct Submission.</title>
        <authorList>
            <person name="Li K."/>
            <person name="Gao J."/>
        </authorList>
    </citation>
    <scope>NUCLEOTIDE SEQUENCE [LARGE SCALE GENOMIC DNA]</scope>
    <source>
        <strain evidence="11 12">Mg02</strain>
    </source>
</reference>
<evidence type="ECO:0000256" key="1">
    <source>
        <dbReference type="ARBA" id="ARBA00004752"/>
    </source>
</evidence>
<evidence type="ECO:0000256" key="8">
    <source>
        <dbReference type="SAM" id="MobiDB-lite"/>
    </source>
</evidence>
<dbReference type="InterPro" id="IPR005490">
    <property type="entry name" value="LD_TPept_cat_dom"/>
</dbReference>
<keyword evidence="9" id="KW-0732">Signal</keyword>
<dbReference type="Pfam" id="PF03734">
    <property type="entry name" value="YkuD"/>
    <property type="match status" value="1"/>
</dbReference>
<feature type="region of interest" description="Disordered" evidence="8">
    <location>
        <begin position="417"/>
        <end position="436"/>
    </location>
</feature>
<dbReference type="InterPro" id="IPR050979">
    <property type="entry name" value="LD-transpeptidase"/>
</dbReference>
<dbReference type="InterPro" id="IPR038063">
    <property type="entry name" value="Transpep_catalytic_dom"/>
</dbReference>
<comment type="pathway">
    <text evidence="1 7">Cell wall biogenesis; peptidoglycan biosynthesis.</text>
</comment>
<keyword evidence="4 7" id="KW-0573">Peptidoglycan synthesis</keyword>
<protein>
    <submittedName>
        <fullName evidence="11">L,D-transpeptidase family protein</fullName>
    </submittedName>
</protein>
<keyword evidence="5" id="KW-0012">Acyltransferase</keyword>
<feature type="active site" description="Proton donor/acceptor" evidence="7">
    <location>
        <position position="348"/>
    </location>
</feature>
<evidence type="ECO:0000313" key="11">
    <source>
        <dbReference type="EMBL" id="QUX22552.1"/>
    </source>
</evidence>
<evidence type="ECO:0000256" key="7">
    <source>
        <dbReference type="PROSITE-ProRule" id="PRU01373"/>
    </source>
</evidence>
<dbReference type="RefSeq" id="WP_220563767.1">
    <property type="nucleotide sequence ID" value="NZ_CP074133.1"/>
</dbReference>
<feature type="domain" description="L,D-TPase catalytic" evidence="10">
    <location>
        <begin position="262"/>
        <end position="389"/>
    </location>
</feature>
<feature type="signal peptide" evidence="9">
    <location>
        <begin position="1"/>
        <end position="23"/>
    </location>
</feature>
<proteinExistence type="predicted"/>
<evidence type="ECO:0000313" key="12">
    <source>
        <dbReference type="Proteomes" id="UP000676079"/>
    </source>
</evidence>
<evidence type="ECO:0000256" key="3">
    <source>
        <dbReference type="ARBA" id="ARBA00022960"/>
    </source>
</evidence>
<dbReference type="PROSITE" id="PS51257">
    <property type="entry name" value="PROKAR_LIPOPROTEIN"/>
    <property type="match status" value="1"/>
</dbReference>
<evidence type="ECO:0000256" key="4">
    <source>
        <dbReference type="ARBA" id="ARBA00022984"/>
    </source>
</evidence>
<feature type="chain" id="PRO_5046327182" evidence="9">
    <location>
        <begin position="24"/>
        <end position="436"/>
    </location>
</feature>
<organism evidence="11 12">
    <name type="scientific">Nocardiopsis changdeensis</name>
    <dbReference type="NCBI Taxonomy" id="2831969"/>
    <lineage>
        <taxon>Bacteria</taxon>
        <taxon>Bacillati</taxon>
        <taxon>Actinomycetota</taxon>
        <taxon>Actinomycetes</taxon>
        <taxon>Streptosporangiales</taxon>
        <taxon>Nocardiopsidaceae</taxon>
        <taxon>Nocardiopsis</taxon>
    </lineage>
</organism>
<accession>A0ABX8BNC8</accession>
<sequence length="436" mass="46779">MTGRTHPSAFSRFGIGLAVLALAATACTSGGAETQSNSTDPAAGAEPAALAIAPEDGAETVAPNTPITVTAENGTISEVKVDQVVPDEATAEGGEEEDPSLYEMTGTLNGDGTEWISDWNLRPGATVTVTATAENEAGESTELVQEFTTEAAVPGQRLELDPYGTYPANGQTVGVGMPIVLAFDLPVTNKAQVENSISITSEQGVAGSWRWLDDKRVAFRPEEHWDPYQQVSVEAHLAGVEASEGVYGVRNTKIDFEIGRELIVTMNVPDHEAVVTVDGEHERTIPVSNGKASRNFDTTSSGIHVLMERYEHLTMDSSTVGIPEGSPGSYKVDVQYAVRTSTSGEFFHEASYNGNIGSANTSNGCTNMRMDDARWFFDNTLMGDVVETTGTERIKEWNNGWGFWQLSWEEWQSESVTGEPYVTDGSIPPGSVHGEQ</sequence>
<evidence type="ECO:0000259" key="10">
    <source>
        <dbReference type="PROSITE" id="PS52029"/>
    </source>
</evidence>
<feature type="active site" description="Nucleophile" evidence="7">
    <location>
        <position position="365"/>
    </location>
</feature>
<evidence type="ECO:0000256" key="5">
    <source>
        <dbReference type="ARBA" id="ARBA00023315"/>
    </source>
</evidence>
<dbReference type="CDD" id="cd16913">
    <property type="entry name" value="YkuD_like"/>
    <property type="match status" value="1"/>
</dbReference>
<keyword evidence="2" id="KW-0808">Transferase</keyword>
<dbReference type="Proteomes" id="UP000676079">
    <property type="component" value="Chromosome"/>
</dbReference>
<dbReference type="PANTHER" id="PTHR30582:SF2">
    <property type="entry name" value="L,D-TRANSPEPTIDASE YCIB-RELATED"/>
    <property type="match status" value="1"/>
</dbReference>
<dbReference type="PROSITE" id="PS52029">
    <property type="entry name" value="LD_TPASE"/>
    <property type="match status" value="1"/>
</dbReference>
<name>A0ABX8BNC8_9ACTN</name>
<dbReference type="PANTHER" id="PTHR30582">
    <property type="entry name" value="L,D-TRANSPEPTIDASE"/>
    <property type="match status" value="1"/>
</dbReference>
<dbReference type="Pfam" id="PF17964">
    <property type="entry name" value="Big_10"/>
    <property type="match status" value="1"/>
</dbReference>
<evidence type="ECO:0000256" key="2">
    <source>
        <dbReference type="ARBA" id="ARBA00022679"/>
    </source>
</evidence>
<gene>
    <name evidence="11" type="ORF">KGD84_30325</name>
</gene>
<dbReference type="SUPFAM" id="SSF141523">
    <property type="entry name" value="L,D-transpeptidase catalytic domain-like"/>
    <property type="match status" value="1"/>
</dbReference>
<dbReference type="InterPro" id="IPR041280">
    <property type="entry name" value="Big_10"/>
</dbReference>